<dbReference type="Pfam" id="PF16355">
    <property type="entry name" value="DUF4982"/>
    <property type="match status" value="1"/>
</dbReference>
<feature type="chain" id="PRO_5001665294" evidence="4">
    <location>
        <begin position="19"/>
        <end position="793"/>
    </location>
</feature>
<feature type="domain" description="Glycoside hydrolase family 2" evidence="9">
    <location>
        <begin position="689"/>
        <end position="784"/>
    </location>
</feature>
<keyword evidence="2 10" id="KW-0378">Hydrolase</keyword>
<evidence type="ECO:0000259" key="7">
    <source>
        <dbReference type="Pfam" id="PF02837"/>
    </source>
</evidence>
<reference evidence="10 11" key="1">
    <citation type="submission" date="2013-08" db="EMBL/GenBank/DDBJ databases">
        <authorList>
            <person name="Weinstock G."/>
            <person name="Sodergren E."/>
            <person name="Wylie T."/>
            <person name="Fulton L."/>
            <person name="Fulton R."/>
            <person name="Fronick C."/>
            <person name="O'Laughlin M."/>
            <person name="Godfrey J."/>
            <person name="Miner T."/>
            <person name="Herter B."/>
            <person name="Appelbaum E."/>
            <person name="Cordes M."/>
            <person name="Lek S."/>
            <person name="Wollam A."/>
            <person name="Pepin K.H."/>
            <person name="Palsikar V.B."/>
            <person name="Mitreva M."/>
            <person name="Wilson R.K."/>
        </authorList>
    </citation>
    <scope>NUCLEOTIDE SEQUENCE [LARGE SCALE GENOMIC DNA]</scope>
    <source>
        <strain evidence="10 11">ATCC 15930</strain>
    </source>
</reference>
<dbReference type="InterPro" id="IPR013783">
    <property type="entry name" value="Ig-like_fold"/>
</dbReference>
<dbReference type="PRINTS" id="PR00132">
    <property type="entry name" value="GLHYDRLASE2"/>
</dbReference>
<evidence type="ECO:0000313" key="11">
    <source>
        <dbReference type="Proteomes" id="UP000027442"/>
    </source>
</evidence>
<dbReference type="InterPro" id="IPR051913">
    <property type="entry name" value="GH2_Domain-Containing"/>
</dbReference>
<dbReference type="Pfam" id="PF18565">
    <property type="entry name" value="Glyco_hydro2_C5"/>
    <property type="match status" value="1"/>
</dbReference>
<name>A0A069QG30_HOYLO</name>
<dbReference type="HOGENOM" id="CLU_006501_0_2_10"/>
<dbReference type="SUPFAM" id="SSF49303">
    <property type="entry name" value="beta-Galactosidase/glucuronidase domain"/>
    <property type="match status" value="1"/>
</dbReference>
<keyword evidence="3" id="KW-0326">Glycosidase</keyword>
<evidence type="ECO:0000259" key="6">
    <source>
        <dbReference type="Pfam" id="PF02836"/>
    </source>
</evidence>
<dbReference type="InterPro" id="IPR040605">
    <property type="entry name" value="Glyco_hydro2_dom5"/>
</dbReference>
<accession>A0A069QG30</accession>
<dbReference type="GO" id="GO:0004553">
    <property type="term" value="F:hydrolase activity, hydrolyzing O-glycosyl compounds"/>
    <property type="evidence" value="ECO:0007669"/>
    <property type="project" value="InterPro"/>
</dbReference>
<feature type="domain" description="DUF4982" evidence="8">
    <location>
        <begin position="612"/>
        <end position="675"/>
    </location>
</feature>
<dbReference type="GO" id="GO:0005975">
    <property type="term" value="P:carbohydrate metabolic process"/>
    <property type="evidence" value="ECO:0007669"/>
    <property type="project" value="InterPro"/>
</dbReference>
<dbReference type="Proteomes" id="UP000027442">
    <property type="component" value="Unassembled WGS sequence"/>
</dbReference>
<dbReference type="Gene3D" id="2.60.40.10">
    <property type="entry name" value="Immunoglobulins"/>
    <property type="match status" value="3"/>
</dbReference>
<dbReference type="SUPFAM" id="SSF49785">
    <property type="entry name" value="Galactose-binding domain-like"/>
    <property type="match status" value="1"/>
</dbReference>
<dbReference type="RefSeq" id="WP_018967109.1">
    <property type="nucleotide sequence ID" value="NZ_KB899213.1"/>
</dbReference>
<dbReference type="InterPro" id="IPR006103">
    <property type="entry name" value="Glyco_hydro_2_cat"/>
</dbReference>
<dbReference type="InterPro" id="IPR006102">
    <property type="entry name" value="Ig-like_GH2"/>
</dbReference>
<dbReference type="Pfam" id="PF02837">
    <property type="entry name" value="Glyco_hydro_2_N"/>
    <property type="match status" value="1"/>
</dbReference>
<gene>
    <name evidence="10" type="ORF">HMPREF1991_02948</name>
</gene>
<dbReference type="eggNOG" id="COG3250">
    <property type="taxonomic scope" value="Bacteria"/>
</dbReference>
<dbReference type="SUPFAM" id="SSF49373">
    <property type="entry name" value="Invasin/intimin cell-adhesion fragments"/>
    <property type="match status" value="1"/>
</dbReference>
<evidence type="ECO:0000259" key="8">
    <source>
        <dbReference type="Pfam" id="PF16355"/>
    </source>
</evidence>
<dbReference type="InterPro" id="IPR008964">
    <property type="entry name" value="Invasin/intimin_cell_adhesion"/>
</dbReference>
<evidence type="ECO:0000313" key="10">
    <source>
        <dbReference type="EMBL" id="KDR50994.1"/>
    </source>
</evidence>
<feature type="domain" description="Glycoside hydrolase family 2 catalytic" evidence="6">
    <location>
        <begin position="291"/>
        <end position="460"/>
    </location>
</feature>
<evidence type="ECO:0000259" key="5">
    <source>
        <dbReference type="Pfam" id="PF00703"/>
    </source>
</evidence>
<dbReference type="InterPro" id="IPR032311">
    <property type="entry name" value="DUF4982"/>
</dbReference>
<protein>
    <submittedName>
        <fullName evidence="10">Glycosyl hydrolase family 2, sugar binding domain protein</fullName>
    </submittedName>
</protein>
<evidence type="ECO:0000256" key="2">
    <source>
        <dbReference type="ARBA" id="ARBA00022801"/>
    </source>
</evidence>
<dbReference type="InterPro" id="IPR036156">
    <property type="entry name" value="Beta-gal/glucu_dom_sf"/>
</dbReference>
<evidence type="ECO:0000256" key="3">
    <source>
        <dbReference type="ARBA" id="ARBA00023295"/>
    </source>
</evidence>
<feature type="domain" description="Glycoside hydrolase family 2 immunoglobulin-like beta-sandwich" evidence="5">
    <location>
        <begin position="189"/>
        <end position="285"/>
    </location>
</feature>
<organism evidence="10 11">
    <name type="scientific">Hoylesella loescheii DSM 19665 = JCM 12249 = ATCC 15930</name>
    <dbReference type="NCBI Taxonomy" id="1122985"/>
    <lineage>
        <taxon>Bacteria</taxon>
        <taxon>Pseudomonadati</taxon>
        <taxon>Bacteroidota</taxon>
        <taxon>Bacteroidia</taxon>
        <taxon>Bacteroidales</taxon>
        <taxon>Prevotellaceae</taxon>
        <taxon>Hoylesella</taxon>
    </lineage>
</organism>
<evidence type="ECO:0000256" key="1">
    <source>
        <dbReference type="ARBA" id="ARBA00007401"/>
    </source>
</evidence>
<dbReference type="PATRIC" id="fig|1122985.7.peg.3050"/>
<dbReference type="PANTHER" id="PTHR42732:SF1">
    <property type="entry name" value="BETA-MANNOSIDASE"/>
    <property type="match status" value="1"/>
</dbReference>
<dbReference type="EMBL" id="JNGW01000128">
    <property type="protein sequence ID" value="KDR50994.1"/>
    <property type="molecule type" value="Genomic_DNA"/>
</dbReference>
<evidence type="ECO:0000256" key="4">
    <source>
        <dbReference type="SAM" id="SignalP"/>
    </source>
</evidence>
<feature type="signal peptide" evidence="4">
    <location>
        <begin position="1"/>
        <end position="18"/>
    </location>
</feature>
<dbReference type="Pfam" id="PF02836">
    <property type="entry name" value="Glyco_hydro_2_C"/>
    <property type="match status" value="1"/>
</dbReference>
<dbReference type="SUPFAM" id="SSF51445">
    <property type="entry name" value="(Trans)glycosidases"/>
    <property type="match status" value="1"/>
</dbReference>
<dbReference type="InterPro" id="IPR006104">
    <property type="entry name" value="Glyco_hydro_2_N"/>
</dbReference>
<dbReference type="Pfam" id="PF00703">
    <property type="entry name" value="Glyco_hydro_2"/>
    <property type="match status" value="1"/>
</dbReference>
<dbReference type="InterPro" id="IPR008979">
    <property type="entry name" value="Galactose-bd-like_sf"/>
</dbReference>
<dbReference type="InterPro" id="IPR006101">
    <property type="entry name" value="Glyco_hydro_2"/>
</dbReference>
<comment type="caution">
    <text evidence="10">The sequence shown here is derived from an EMBL/GenBank/DDBJ whole genome shotgun (WGS) entry which is preliminary data.</text>
</comment>
<dbReference type="PANTHER" id="PTHR42732">
    <property type="entry name" value="BETA-GALACTOSIDASE"/>
    <property type="match status" value="1"/>
</dbReference>
<comment type="similarity">
    <text evidence="1">Belongs to the glycosyl hydrolase 2 family.</text>
</comment>
<evidence type="ECO:0000259" key="9">
    <source>
        <dbReference type="Pfam" id="PF18565"/>
    </source>
</evidence>
<dbReference type="Gene3D" id="3.20.20.80">
    <property type="entry name" value="Glycosidases"/>
    <property type="match status" value="1"/>
</dbReference>
<sequence>MRQTLILTFLALAAVAQAQIRQERNLDKWQFSRDGKDWQQVDVPHDWAITGPFDRKWDIQHLAIEQDGQTEAVDHTGRSGALPWIGKGEYRTTFNLPAGTKHTMLYFDGAMSEPVVYVNGREAGRWMYGYNAFRLDITPYVKAGENEVRVLLNNQEESSRWYPGAGLYRPVTLITAGEARIDPWATVFKTLSLAGNKAQLYVETQATTAKGKGATRLAVRLLDANGRLVAQKNLAANAQGTANAQLNIANAKAWSPEQPYLYTLEINLYQGNKLADRLRQRVGIRTVAVSKEHGFQLNGQSRKFKGVCLHHDLGPLGAAVNKAAIIRQIRLMKDMGVDAIRTSHNMPSQMQMQVCDSMGMMVMAESFDAWKEPKVKNGYNLFYDQWWRKDLENLIRGHRNHPSIVMWSIGNEIPEQWNKEGAQRAKDMTNYCHQLDNTRPVTCGGDNPKANTECGFYAALDVPGFNYRVHLYDELISKQPQGFILGSETTSTVSSRGVYKFPIKEKKMATYDDGQCSSYDVECCGWSNLPDDDMIAQDDHSFTIGQFIWTGIDYLGEPTPYYSYWPSRSSYFGALDLAGLPKDRFYLYRSVWNEKQPTLHLLPHWTWPGREGQVTPVYCYTSYPEAELFVNGQSQGRIKKDKASRLDRYRLRWNDVVYQPGELKVVAYDANGKPAAQQVVRTAGEPHHLVVQADKSSLAADGQDLLYLTVSMVDKDGNLCPDANDELTFDVSGAAKFKAVCNGDATSLEMFHLPHMRLFHGQLVVTVQSNKTKGKVKMTVKAPSRNISTVWGN</sequence>
<keyword evidence="4" id="KW-0732">Signal</keyword>
<keyword evidence="11" id="KW-1185">Reference proteome</keyword>
<feature type="domain" description="Glycosyl hydrolases family 2 sugar binding" evidence="7">
    <location>
        <begin position="86"/>
        <end position="174"/>
    </location>
</feature>
<dbReference type="Gene3D" id="2.60.120.260">
    <property type="entry name" value="Galactose-binding domain-like"/>
    <property type="match status" value="1"/>
</dbReference>
<proteinExistence type="inferred from homology"/>
<dbReference type="InterPro" id="IPR017853">
    <property type="entry name" value="GH"/>
</dbReference>
<dbReference type="AlphaFoldDB" id="A0A069QG30"/>